<dbReference type="CDD" id="cd03023">
    <property type="entry name" value="DsbA_Com1_like"/>
    <property type="match status" value="1"/>
</dbReference>
<name>A0ABX7KEN8_9SPHN</name>
<dbReference type="RefSeq" id="WP_205443705.1">
    <property type="nucleotide sequence ID" value="NZ_CP061510.1"/>
</dbReference>
<dbReference type="Gene3D" id="3.40.30.10">
    <property type="entry name" value="Glutaredoxin"/>
    <property type="match status" value="1"/>
</dbReference>
<dbReference type="InterPro" id="IPR013766">
    <property type="entry name" value="Thioredoxin_domain"/>
</dbReference>
<evidence type="ECO:0000313" key="6">
    <source>
        <dbReference type="EMBL" id="QSB45145.1"/>
    </source>
</evidence>
<dbReference type="SUPFAM" id="SSF52833">
    <property type="entry name" value="Thioredoxin-like"/>
    <property type="match status" value="1"/>
</dbReference>
<sequence>MNRLLSFVPIALVALIFGFLGAWAFTLTPLHGSAMRTWLVENPDILPEMAQALQERDSTRQLAGIRGEVEKPFPGAVLGNPNGTVTLVEFSDYGCTFCRHSVEDVKKLIAANPDLRVVVREWPIFDGSEAAARMALVAAKQGKFAAFHDAMFASGPPSAATIATAAEKAGIDMKAAREQGVAQDVTYELQKNHQLAQQLRFEGTPAWVVGNQVIGGAVGEANLAKAVEAARQAISDK</sequence>
<evidence type="ECO:0000313" key="7">
    <source>
        <dbReference type="Proteomes" id="UP000663637"/>
    </source>
</evidence>
<evidence type="ECO:0000256" key="4">
    <source>
        <dbReference type="ARBA" id="ARBA00023284"/>
    </source>
</evidence>
<feature type="domain" description="Thioredoxin" evidence="5">
    <location>
        <begin position="40"/>
        <end position="232"/>
    </location>
</feature>
<dbReference type="Proteomes" id="UP000663637">
    <property type="component" value="Chromosome"/>
</dbReference>
<dbReference type="PROSITE" id="PS51352">
    <property type="entry name" value="THIOREDOXIN_2"/>
    <property type="match status" value="1"/>
</dbReference>
<organism evidence="6 7">
    <name type="scientific">Tsuneonella flava</name>
    <dbReference type="NCBI Taxonomy" id="2055955"/>
    <lineage>
        <taxon>Bacteria</taxon>
        <taxon>Pseudomonadati</taxon>
        <taxon>Pseudomonadota</taxon>
        <taxon>Alphaproteobacteria</taxon>
        <taxon>Sphingomonadales</taxon>
        <taxon>Erythrobacteraceae</taxon>
        <taxon>Tsuneonella</taxon>
    </lineage>
</organism>
<dbReference type="InterPro" id="IPR036249">
    <property type="entry name" value="Thioredoxin-like_sf"/>
</dbReference>
<dbReference type="PANTHER" id="PTHR13887:SF14">
    <property type="entry name" value="DISULFIDE BOND FORMATION PROTEIN D"/>
    <property type="match status" value="1"/>
</dbReference>
<accession>A0ABX7KEN8</accession>
<keyword evidence="1" id="KW-0732">Signal</keyword>
<gene>
    <name evidence="6" type="ORF">IDJ81_03055</name>
</gene>
<evidence type="ECO:0000259" key="5">
    <source>
        <dbReference type="PROSITE" id="PS51352"/>
    </source>
</evidence>
<dbReference type="Pfam" id="PF01323">
    <property type="entry name" value="DSBA"/>
    <property type="match status" value="1"/>
</dbReference>
<dbReference type="EMBL" id="CP061510">
    <property type="protein sequence ID" value="QSB45145.1"/>
    <property type="molecule type" value="Genomic_DNA"/>
</dbReference>
<evidence type="ECO:0000256" key="1">
    <source>
        <dbReference type="ARBA" id="ARBA00022729"/>
    </source>
</evidence>
<proteinExistence type="predicted"/>
<protein>
    <submittedName>
        <fullName evidence="6">DsbA family protein</fullName>
    </submittedName>
</protein>
<keyword evidence="2" id="KW-0560">Oxidoreductase</keyword>
<evidence type="ECO:0000256" key="3">
    <source>
        <dbReference type="ARBA" id="ARBA00023157"/>
    </source>
</evidence>
<reference evidence="6 7" key="1">
    <citation type="submission" date="2020-09" db="EMBL/GenBank/DDBJ databases">
        <title>Complete genome sequence of altererythrobacter flavus SS-21NJ, isolated from Dongying oil sludge in Shandong province.</title>
        <authorList>
            <person name="Sun S."/>
            <person name="Zhang Z."/>
        </authorList>
    </citation>
    <scope>NUCLEOTIDE SEQUENCE [LARGE SCALE GENOMIC DNA]</scope>
    <source>
        <strain evidence="6 7">SS-21NJ</strain>
    </source>
</reference>
<keyword evidence="3" id="KW-1015">Disulfide bond</keyword>
<keyword evidence="4" id="KW-0676">Redox-active center</keyword>
<keyword evidence="7" id="KW-1185">Reference proteome</keyword>
<dbReference type="InterPro" id="IPR001853">
    <property type="entry name" value="DSBA-like_thioredoxin_dom"/>
</dbReference>
<dbReference type="PANTHER" id="PTHR13887">
    <property type="entry name" value="GLUTATHIONE S-TRANSFERASE KAPPA"/>
    <property type="match status" value="1"/>
</dbReference>
<evidence type="ECO:0000256" key="2">
    <source>
        <dbReference type="ARBA" id="ARBA00023002"/>
    </source>
</evidence>